<dbReference type="Proteomes" id="UP000319103">
    <property type="component" value="Unassembled WGS sequence"/>
</dbReference>
<dbReference type="Pfam" id="PF02771">
    <property type="entry name" value="Acyl-CoA_dh_N"/>
    <property type="match status" value="1"/>
</dbReference>
<feature type="domain" description="Acyl-CoA dehydrogenase/oxidase N-terminal" evidence="2">
    <location>
        <begin position="26"/>
        <end position="90"/>
    </location>
</feature>
<dbReference type="PANTHER" id="PTHR43884:SF25">
    <property type="entry name" value="ACYL-COA DEHYDROGENASE YDBM-RELATED"/>
    <property type="match status" value="1"/>
</dbReference>
<evidence type="ECO:0000313" key="4">
    <source>
        <dbReference type="EMBL" id="TQF06503.1"/>
    </source>
</evidence>
<keyword evidence="1" id="KW-0560">Oxidoreductase</keyword>
<dbReference type="PANTHER" id="PTHR43884">
    <property type="entry name" value="ACYL-COA DEHYDROGENASE"/>
    <property type="match status" value="1"/>
</dbReference>
<dbReference type="PIRSF" id="PIRSF016578">
    <property type="entry name" value="HsaA"/>
    <property type="match status" value="1"/>
</dbReference>
<evidence type="ECO:0000259" key="3">
    <source>
        <dbReference type="Pfam" id="PF08028"/>
    </source>
</evidence>
<dbReference type="RefSeq" id="WP_141636926.1">
    <property type="nucleotide sequence ID" value="NZ_VIGB01000003.1"/>
</dbReference>
<dbReference type="AlphaFoldDB" id="A0A540WBX2"/>
<accession>A0A540WBX2</accession>
<dbReference type="SUPFAM" id="SSF47203">
    <property type="entry name" value="Acyl-CoA dehydrogenase C-terminal domain-like"/>
    <property type="match status" value="1"/>
</dbReference>
<name>A0A540WBX2_9ACTN</name>
<dbReference type="Pfam" id="PF08028">
    <property type="entry name" value="Acyl-CoA_dh_2"/>
    <property type="match status" value="1"/>
</dbReference>
<dbReference type="SUPFAM" id="SSF56645">
    <property type="entry name" value="Acyl-CoA dehydrogenase NM domain-like"/>
    <property type="match status" value="1"/>
</dbReference>
<reference evidence="4 5" key="1">
    <citation type="submission" date="2019-06" db="EMBL/GenBank/DDBJ databases">
        <title>Description of Kitasatospora acidophila sp. nov. isolated from pine grove soil, and reclassification of Streptomyces novaecaesareae to Kitasatospora novaeceasareae comb. nov.</title>
        <authorList>
            <person name="Kim M.J."/>
        </authorList>
    </citation>
    <scope>NUCLEOTIDE SEQUENCE [LARGE SCALE GENOMIC DNA]</scope>
    <source>
        <strain evidence="4 5">MMS16-CNU292</strain>
    </source>
</reference>
<evidence type="ECO:0000256" key="1">
    <source>
        <dbReference type="ARBA" id="ARBA00023002"/>
    </source>
</evidence>
<evidence type="ECO:0000313" key="5">
    <source>
        <dbReference type="Proteomes" id="UP000319103"/>
    </source>
</evidence>
<dbReference type="OrthoDB" id="2986495at2"/>
<dbReference type="Gene3D" id="2.40.110.10">
    <property type="entry name" value="Butyryl-CoA Dehydrogenase, subunit A, domain 2"/>
    <property type="match status" value="1"/>
</dbReference>
<dbReference type="InterPro" id="IPR009100">
    <property type="entry name" value="AcylCoA_DH/oxidase_NM_dom_sf"/>
</dbReference>
<organism evidence="4 5">
    <name type="scientific">Kitasatospora acidiphila</name>
    <dbReference type="NCBI Taxonomy" id="2567942"/>
    <lineage>
        <taxon>Bacteria</taxon>
        <taxon>Bacillati</taxon>
        <taxon>Actinomycetota</taxon>
        <taxon>Actinomycetes</taxon>
        <taxon>Kitasatosporales</taxon>
        <taxon>Streptomycetaceae</taxon>
        <taxon>Kitasatospora</taxon>
    </lineage>
</organism>
<gene>
    <name evidence="4" type="ORF">E6W39_35290</name>
</gene>
<dbReference type="Gene3D" id="1.10.540.10">
    <property type="entry name" value="Acyl-CoA dehydrogenase/oxidase, N-terminal domain"/>
    <property type="match status" value="1"/>
</dbReference>
<proteinExistence type="predicted"/>
<dbReference type="InterPro" id="IPR046373">
    <property type="entry name" value="Acyl-CoA_Oxase/DH_mid-dom_sf"/>
</dbReference>
<dbReference type="InterPro" id="IPR013786">
    <property type="entry name" value="AcylCoA_DH/ox_N"/>
</dbReference>
<dbReference type="GO" id="GO:0050660">
    <property type="term" value="F:flavin adenine dinucleotide binding"/>
    <property type="evidence" value="ECO:0007669"/>
    <property type="project" value="InterPro"/>
</dbReference>
<dbReference type="InterPro" id="IPR037069">
    <property type="entry name" value="AcylCoA_DH/ox_N_sf"/>
</dbReference>
<dbReference type="InterPro" id="IPR013107">
    <property type="entry name" value="Acyl-CoA_DH_C"/>
</dbReference>
<dbReference type="GO" id="GO:0003995">
    <property type="term" value="F:acyl-CoA dehydrogenase activity"/>
    <property type="evidence" value="ECO:0007669"/>
    <property type="project" value="TreeGrafter"/>
</dbReference>
<feature type="domain" description="Acyl-CoA dehydrogenase C-terminal" evidence="3">
    <location>
        <begin position="246"/>
        <end position="366"/>
    </location>
</feature>
<dbReference type="EMBL" id="VIGB01000003">
    <property type="protein sequence ID" value="TQF06503.1"/>
    <property type="molecule type" value="Genomic_DNA"/>
</dbReference>
<evidence type="ECO:0000259" key="2">
    <source>
        <dbReference type="Pfam" id="PF02771"/>
    </source>
</evidence>
<sequence>MTSTPTDTQPPVAAALRGLPRVVDLLAARAEEHDRDATFPYQGVEAVHEIGLLTLTVGQQYGGPGAGLAEVVEVLAELGRGDASVALLAANTLLHHAEQARTGGWPNPVYRRLLTESRRGPALVAAVDATADPLIARPGPWGSPGPKAQGGWRLSGRLTGCPGVEALAWLAVRIRTAEPEPRTGTFLIRAESPGLEVDPVGDQLGLRAATCHELRFTEVAVPAELVTGLRRDDVESATTTAWRDLALAAVQIGVGRAARDWLVGFLSRRTPGGTGEPLGALPRYQAALGELEGALIGAEELVAGLAGRIDAGDEAAVARTGPAHLLVCRAVVDAVRAAVELTGSAGLSRRQPLERQLRDALSGPVHGRPPQAVLETAGRAALDRG</sequence>
<comment type="caution">
    <text evidence="4">The sequence shown here is derived from an EMBL/GenBank/DDBJ whole genome shotgun (WGS) entry which is preliminary data.</text>
</comment>
<dbReference type="InterPro" id="IPR036250">
    <property type="entry name" value="AcylCo_DH-like_C"/>
</dbReference>
<dbReference type="Gene3D" id="1.20.140.10">
    <property type="entry name" value="Butyryl-CoA Dehydrogenase, subunit A, domain 3"/>
    <property type="match status" value="1"/>
</dbReference>
<keyword evidence="5" id="KW-1185">Reference proteome</keyword>
<protein>
    <submittedName>
        <fullName evidence="4">Acyl-CoA dehydrogenase</fullName>
    </submittedName>
</protein>